<dbReference type="EMBL" id="ML769479">
    <property type="protein sequence ID" value="KAE9398675.1"/>
    <property type="molecule type" value="Genomic_DNA"/>
</dbReference>
<evidence type="ECO:0000313" key="2">
    <source>
        <dbReference type="EMBL" id="KAE9398675.1"/>
    </source>
</evidence>
<proteinExistence type="predicted"/>
<accession>A0A6A4HPF8</accession>
<reference evidence="2" key="1">
    <citation type="journal article" date="2019" name="Environ. Microbiol.">
        <title>Fungal ecological strategies reflected in gene transcription - a case study of two litter decomposers.</title>
        <authorList>
            <person name="Barbi F."/>
            <person name="Kohler A."/>
            <person name="Barry K."/>
            <person name="Baskaran P."/>
            <person name="Daum C."/>
            <person name="Fauchery L."/>
            <person name="Ihrmark K."/>
            <person name="Kuo A."/>
            <person name="LaButti K."/>
            <person name="Lipzen A."/>
            <person name="Morin E."/>
            <person name="Grigoriev I.V."/>
            <person name="Henrissat B."/>
            <person name="Lindahl B."/>
            <person name="Martin F."/>
        </authorList>
    </citation>
    <scope>NUCLEOTIDE SEQUENCE</scope>
    <source>
        <strain evidence="2">JB14</strain>
    </source>
</reference>
<feature type="compositionally biased region" description="Basic and acidic residues" evidence="1">
    <location>
        <begin position="112"/>
        <end position="123"/>
    </location>
</feature>
<gene>
    <name evidence="2" type="ORF">BT96DRAFT_939952</name>
</gene>
<evidence type="ECO:0000256" key="1">
    <source>
        <dbReference type="SAM" id="MobiDB-lite"/>
    </source>
</evidence>
<name>A0A6A4HPF8_9AGAR</name>
<protein>
    <submittedName>
        <fullName evidence="2">Uncharacterized protein</fullName>
    </submittedName>
</protein>
<organism evidence="2 3">
    <name type="scientific">Gymnopus androsaceus JB14</name>
    <dbReference type="NCBI Taxonomy" id="1447944"/>
    <lineage>
        <taxon>Eukaryota</taxon>
        <taxon>Fungi</taxon>
        <taxon>Dikarya</taxon>
        <taxon>Basidiomycota</taxon>
        <taxon>Agaricomycotina</taxon>
        <taxon>Agaricomycetes</taxon>
        <taxon>Agaricomycetidae</taxon>
        <taxon>Agaricales</taxon>
        <taxon>Marasmiineae</taxon>
        <taxon>Omphalotaceae</taxon>
        <taxon>Gymnopus</taxon>
    </lineage>
</organism>
<sequence>MSSEPACPFVTLKDYPDHKIQLQKQANAIKVLAKAKCALSIRHPTCEQALVYLSRSSQTEYQELYKTLLDLVAPVHQQQKVNLFEKCAKFYHTITTPNEAPDHAGKQRKGFSKKDGSSQRSIREDEEVVEVPAPPKVASTSATPTGPHAHVMTAPGQCAYDESIRECPMKDGQIEEGISIKRHSESLVYEALWFSMRAASGRTV</sequence>
<keyword evidence="3" id="KW-1185">Reference proteome</keyword>
<dbReference type="AlphaFoldDB" id="A0A6A4HPF8"/>
<evidence type="ECO:0000313" key="3">
    <source>
        <dbReference type="Proteomes" id="UP000799118"/>
    </source>
</evidence>
<dbReference type="Proteomes" id="UP000799118">
    <property type="component" value="Unassembled WGS sequence"/>
</dbReference>
<feature type="region of interest" description="Disordered" evidence="1">
    <location>
        <begin position="97"/>
        <end position="150"/>
    </location>
</feature>